<dbReference type="EMBL" id="CAJVQB010024059">
    <property type="protein sequence ID" value="CAG8803242.1"/>
    <property type="molecule type" value="Genomic_DNA"/>
</dbReference>
<dbReference type="SUPFAM" id="SSF140996">
    <property type="entry name" value="Hermes dimerisation domain"/>
    <property type="match status" value="1"/>
</dbReference>
<evidence type="ECO:0000313" key="2">
    <source>
        <dbReference type="Proteomes" id="UP000789901"/>
    </source>
</evidence>
<name>A0ABN7VWR9_GIGMA</name>
<gene>
    <name evidence="1" type="ORF">GMARGA_LOCUS23606</name>
</gene>
<evidence type="ECO:0000313" key="1">
    <source>
        <dbReference type="EMBL" id="CAG8803242.1"/>
    </source>
</evidence>
<proteinExistence type="predicted"/>
<organism evidence="1 2">
    <name type="scientific">Gigaspora margarita</name>
    <dbReference type="NCBI Taxonomy" id="4874"/>
    <lineage>
        <taxon>Eukaryota</taxon>
        <taxon>Fungi</taxon>
        <taxon>Fungi incertae sedis</taxon>
        <taxon>Mucoromycota</taxon>
        <taxon>Glomeromycotina</taxon>
        <taxon>Glomeromycetes</taxon>
        <taxon>Diversisporales</taxon>
        <taxon>Gigasporaceae</taxon>
        <taxon>Gigaspora</taxon>
    </lineage>
</organism>
<dbReference type="Proteomes" id="UP000789901">
    <property type="component" value="Unassembled WGS sequence"/>
</dbReference>
<keyword evidence="2" id="KW-1185">Reference proteome</keyword>
<reference evidence="1 2" key="1">
    <citation type="submission" date="2021-06" db="EMBL/GenBank/DDBJ databases">
        <authorList>
            <person name="Kallberg Y."/>
            <person name="Tangrot J."/>
            <person name="Rosling A."/>
        </authorList>
    </citation>
    <scope>NUCLEOTIDE SEQUENCE [LARGE SCALE GENOMIC DNA]</scope>
    <source>
        <strain evidence="1 2">120-4 pot B 10/14</strain>
    </source>
</reference>
<accession>A0ABN7VWR9</accession>
<sequence>MYFVTVNYKPKNIKNFIHFGVKTFTWIVEDYQPLTVVDGQEFRQFCYEMDPCFQVPRPALIKTKIQEFVLFAEKQLFQLQDATEQLAKSLCQHSEIQQRKDSQKLEELIALLAPFAQMTELIGGSLYLTLSMMLPTISRLFAHLDKMKESLVSSNILDESIQNKLSEMIVMVTDNIDTSVQTEMDHFYDEEIQTEHLIDDEFECYKKVIQMNKYQINYPLYKSYNPLI</sequence>
<protein>
    <submittedName>
        <fullName evidence="1">17759_t:CDS:1</fullName>
    </submittedName>
</protein>
<comment type="caution">
    <text evidence="1">The sequence shown here is derived from an EMBL/GenBank/DDBJ whole genome shotgun (WGS) entry which is preliminary data.</text>
</comment>
<feature type="non-terminal residue" evidence="1">
    <location>
        <position position="228"/>
    </location>
</feature>